<protein>
    <recommendedName>
        <fullName evidence="5">Intersectin-EH binding protein Ibp1</fullName>
    </recommendedName>
</protein>
<sequence>MFTQRTVIAILAGVGASALVAVAPIAGADDPLCEQKPPDQRQQCEQNPGAGIPDQIADAAQRGPQLVKPFIDPKTGKVNPGPVGVRALINGVDTCMPAGTPAPLGADVQPVPGDPTGHCILGS</sequence>
<name>A0ABY8VWH1_9MYCO</name>
<evidence type="ECO:0000256" key="1">
    <source>
        <dbReference type="SAM" id="MobiDB-lite"/>
    </source>
</evidence>
<dbReference type="RefSeq" id="WP_285186745.1">
    <property type="nucleotide sequence ID" value="NZ_CP126981.1"/>
</dbReference>
<organism evidence="3 4">
    <name type="scientific">Candidatus Mycobacterium wuenschmannii</name>
    <dbReference type="NCBI Taxonomy" id="3027808"/>
    <lineage>
        <taxon>Bacteria</taxon>
        <taxon>Bacillati</taxon>
        <taxon>Actinomycetota</taxon>
        <taxon>Actinomycetes</taxon>
        <taxon>Mycobacteriales</taxon>
        <taxon>Mycobacteriaceae</taxon>
        <taxon>Mycobacterium</taxon>
    </lineage>
</organism>
<reference evidence="3 4" key="1">
    <citation type="journal article" date="2023" name="Microbiol. Resour. Announc.">
        <title>Complete Genome Sequence of Mycobacterium wuenschmanii, a novel Nontuberculous Mycobacterium Isolated from a captive population of Amazon Milk Frogs.</title>
        <authorList>
            <person name="Hicks J."/>
            <person name="Zeineldin M."/>
            <person name="Ward H."/>
            <person name="Wuenschmann A."/>
            <person name="Camp P."/>
            <person name="Farrell D."/>
            <person name="Lehman K."/>
            <person name="Thacker T."/>
            <person name="Cuthbert E."/>
        </authorList>
    </citation>
    <scope>NUCLEOTIDE SEQUENCE [LARGE SCALE GENOMIC DNA]</scope>
    <source>
        <strain evidence="3 4">Wuenschmanii</strain>
    </source>
</reference>
<dbReference type="Proteomes" id="UP001236585">
    <property type="component" value="Chromosome"/>
</dbReference>
<accession>A0ABY8VWH1</accession>
<proteinExistence type="predicted"/>
<keyword evidence="2" id="KW-0732">Signal</keyword>
<dbReference type="EMBL" id="CP126981">
    <property type="protein sequence ID" value="WIM87134.1"/>
    <property type="molecule type" value="Genomic_DNA"/>
</dbReference>
<evidence type="ECO:0000313" key="4">
    <source>
        <dbReference type="Proteomes" id="UP001236585"/>
    </source>
</evidence>
<evidence type="ECO:0000313" key="3">
    <source>
        <dbReference type="EMBL" id="WIM87134.1"/>
    </source>
</evidence>
<evidence type="ECO:0000256" key="2">
    <source>
        <dbReference type="SAM" id="SignalP"/>
    </source>
</evidence>
<gene>
    <name evidence="3" type="ORF">PT015_20045</name>
</gene>
<evidence type="ECO:0008006" key="5">
    <source>
        <dbReference type="Google" id="ProtNLM"/>
    </source>
</evidence>
<feature type="signal peptide" evidence="2">
    <location>
        <begin position="1"/>
        <end position="28"/>
    </location>
</feature>
<feature type="chain" id="PRO_5047510037" description="Intersectin-EH binding protein Ibp1" evidence="2">
    <location>
        <begin position="29"/>
        <end position="123"/>
    </location>
</feature>
<feature type="region of interest" description="Disordered" evidence="1">
    <location>
        <begin position="29"/>
        <end position="55"/>
    </location>
</feature>
<keyword evidence="4" id="KW-1185">Reference proteome</keyword>